<dbReference type="GO" id="GO:0046872">
    <property type="term" value="F:metal ion binding"/>
    <property type="evidence" value="ECO:0007669"/>
    <property type="project" value="UniProtKB-KW"/>
</dbReference>
<evidence type="ECO:0000256" key="1">
    <source>
        <dbReference type="ARBA" id="ARBA00001936"/>
    </source>
</evidence>
<sequence length="301" mass="32793">MKIAILSRNSRLYSTKRLVEACQKRGHEVRVLDTLKCYMELNTSEPAVWYKGEKLEGFDAVIPRIGASITMYGLAVIRQFEMMGTYSLTESVALGRSRDKLRALQLLSRKKLGMPITSFAHDVHNTKELIKLVGGAPLVVKLLEGTQGRGVVLAETAKAAESVIDAFRELKADFLVQEFIKEAGGSDVRCLVIGKRVVAAMQRNAASGEFRSNLHRGGTAELTRLTPAERATAVKAAQIMGLNVAGVDILRSSRGPLIMEVNSSPGLEGIETASKKDIAGEIVKFIEENAAPNRNRTRGKG</sequence>
<keyword evidence="6 11" id="KW-0460">Magnesium</keyword>
<feature type="binding site" evidence="11">
    <location>
        <position position="141"/>
    </location>
    <ligand>
        <name>ATP</name>
        <dbReference type="ChEBI" id="CHEBI:30616"/>
    </ligand>
</feature>
<name>A0A927C068_9GAMM</name>
<feature type="binding site" evidence="11">
    <location>
        <position position="248"/>
    </location>
    <ligand>
        <name>Mn(2+)</name>
        <dbReference type="ChEBI" id="CHEBI:29035"/>
        <label>1</label>
    </ligand>
</feature>
<accession>A0A927C068</accession>
<dbReference type="InterPro" id="IPR023533">
    <property type="entry name" value="RimK"/>
</dbReference>
<dbReference type="EMBL" id="JACXLD010000001">
    <property type="protein sequence ID" value="MBD2857472.1"/>
    <property type="molecule type" value="Genomic_DNA"/>
</dbReference>
<dbReference type="Pfam" id="PF18030">
    <property type="entry name" value="Rimk_N"/>
    <property type="match status" value="1"/>
</dbReference>
<dbReference type="InterPro" id="IPR011761">
    <property type="entry name" value="ATP-grasp"/>
</dbReference>
<reference evidence="13" key="1">
    <citation type="submission" date="2020-09" db="EMBL/GenBank/DDBJ databases">
        <authorList>
            <person name="Yoon J.-W."/>
        </authorList>
    </citation>
    <scope>NUCLEOTIDE SEQUENCE</scope>
    <source>
        <strain evidence="13">KMU-158</strain>
    </source>
</reference>
<comment type="similarity">
    <text evidence="9">In the C-terminal section; belongs to the RimK family.</text>
</comment>
<dbReference type="RefSeq" id="WP_190761713.1">
    <property type="nucleotide sequence ID" value="NZ_JACXLD010000001.1"/>
</dbReference>
<protein>
    <recommendedName>
        <fullName evidence="10 11">Probable alpha-L-glutamate ligase</fullName>
        <ecNumber evidence="11">6.3.2.-</ecNumber>
    </recommendedName>
</protein>
<evidence type="ECO:0000256" key="11">
    <source>
        <dbReference type="HAMAP-Rule" id="MF_01552"/>
    </source>
</evidence>
<keyword evidence="8 11" id="KW-0464">Manganese</keyword>
<comment type="cofactor">
    <cofactor evidence="11">
        <name>Mg(2+)</name>
        <dbReference type="ChEBI" id="CHEBI:18420"/>
    </cofactor>
    <cofactor evidence="11">
        <name>Mn(2+)</name>
        <dbReference type="ChEBI" id="CHEBI:29035"/>
    </cofactor>
    <text evidence="11">Binds 2 magnesium or manganese ions per subunit.</text>
</comment>
<feature type="domain" description="ATP-grasp" evidence="12">
    <location>
        <begin position="104"/>
        <end position="287"/>
    </location>
</feature>
<keyword evidence="13" id="KW-0687">Ribonucleoprotein</keyword>
<dbReference type="PANTHER" id="PTHR21621">
    <property type="entry name" value="RIBOSOMAL PROTEIN S6 MODIFICATION PROTEIN"/>
    <property type="match status" value="1"/>
</dbReference>
<evidence type="ECO:0000256" key="7">
    <source>
        <dbReference type="ARBA" id="ARBA00022917"/>
    </source>
</evidence>
<evidence type="ECO:0000259" key="12">
    <source>
        <dbReference type="PROSITE" id="PS50975"/>
    </source>
</evidence>
<dbReference type="NCBIfam" id="NF007764">
    <property type="entry name" value="PRK10446.1"/>
    <property type="match status" value="1"/>
</dbReference>
<dbReference type="FunFam" id="3.30.1490.20:FF:000005">
    <property type="entry name" value="Probable alpha-L-glutamate ligase 1"/>
    <property type="match status" value="1"/>
</dbReference>
<dbReference type="InterPro" id="IPR013651">
    <property type="entry name" value="ATP-grasp_RimK-type"/>
</dbReference>
<feature type="binding site" evidence="11">
    <location>
        <position position="262"/>
    </location>
    <ligand>
        <name>Mg(2+)</name>
        <dbReference type="ChEBI" id="CHEBI:18420"/>
        <label>2</label>
    </ligand>
</feature>
<keyword evidence="3 11" id="KW-0479">Metal-binding</keyword>
<dbReference type="InterPro" id="IPR004666">
    <property type="entry name" value="Rp_bS6_RimK/Lys_biosynth_LsyX"/>
</dbReference>
<keyword evidence="14" id="KW-1185">Reference proteome</keyword>
<dbReference type="EC" id="6.3.2.-" evidence="11"/>
<dbReference type="GO" id="GO:0005737">
    <property type="term" value="C:cytoplasm"/>
    <property type="evidence" value="ECO:0007669"/>
    <property type="project" value="TreeGrafter"/>
</dbReference>
<dbReference type="Gene3D" id="3.30.1490.20">
    <property type="entry name" value="ATP-grasp fold, A domain"/>
    <property type="match status" value="1"/>
</dbReference>
<evidence type="ECO:0000256" key="10">
    <source>
        <dbReference type="ARBA" id="ARBA00072141"/>
    </source>
</evidence>
<keyword evidence="7 11" id="KW-0648">Protein biosynthesis</keyword>
<keyword evidence="13" id="KW-0689">Ribosomal protein</keyword>
<dbReference type="Gene3D" id="3.30.470.20">
    <property type="entry name" value="ATP-grasp fold, B domain"/>
    <property type="match status" value="1"/>
</dbReference>
<keyword evidence="5 11" id="KW-0067">ATP-binding</keyword>
<dbReference type="Gene3D" id="3.40.50.20">
    <property type="match status" value="1"/>
</dbReference>
<feature type="binding site" evidence="11">
    <location>
        <begin position="211"/>
        <end position="213"/>
    </location>
    <ligand>
        <name>ATP</name>
        <dbReference type="ChEBI" id="CHEBI:30616"/>
    </ligand>
</feature>
<feature type="binding site" evidence="11">
    <location>
        <begin position="178"/>
        <end position="179"/>
    </location>
    <ligand>
        <name>ATP</name>
        <dbReference type="ChEBI" id="CHEBI:30616"/>
    </ligand>
</feature>
<dbReference type="GO" id="GO:0005840">
    <property type="term" value="C:ribosome"/>
    <property type="evidence" value="ECO:0007669"/>
    <property type="project" value="UniProtKB-KW"/>
</dbReference>
<dbReference type="PROSITE" id="PS50975">
    <property type="entry name" value="ATP_GRASP"/>
    <property type="match status" value="1"/>
</dbReference>
<dbReference type="SUPFAM" id="SSF56059">
    <property type="entry name" value="Glutathione synthetase ATP-binding domain-like"/>
    <property type="match status" value="1"/>
</dbReference>
<dbReference type="GO" id="GO:0006412">
    <property type="term" value="P:translation"/>
    <property type="evidence" value="ECO:0007669"/>
    <property type="project" value="UniProtKB-KW"/>
</dbReference>
<dbReference type="GO" id="GO:0005524">
    <property type="term" value="F:ATP binding"/>
    <property type="evidence" value="ECO:0007669"/>
    <property type="project" value="UniProtKB-UniRule"/>
</dbReference>
<dbReference type="HAMAP" id="MF_01552">
    <property type="entry name" value="RimK"/>
    <property type="match status" value="1"/>
</dbReference>
<evidence type="ECO:0000256" key="2">
    <source>
        <dbReference type="ARBA" id="ARBA00022598"/>
    </source>
</evidence>
<dbReference type="FunFam" id="3.40.50.20:FF:000004">
    <property type="entry name" value="Probable alpha-L-glutamate ligase"/>
    <property type="match status" value="1"/>
</dbReference>
<comment type="caution">
    <text evidence="13">The sequence shown here is derived from an EMBL/GenBank/DDBJ whole genome shotgun (WGS) entry which is preliminary data.</text>
</comment>
<dbReference type="AlphaFoldDB" id="A0A927C068"/>
<dbReference type="Pfam" id="PF08443">
    <property type="entry name" value="RimK"/>
    <property type="match status" value="1"/>
</dbReference>
<evidence type="ECO:0000313" key="13">
    <source>
        <dbReference type="EMBL" id="MBD2857472.1"/>
    </source>
</evidence>
<comment type="cofactor">
    <cofactor evidence="1">
        <name>Mn(2+)</name>
        <dbReference type="ChEBI" id="CHEBI:29035"/>
    </cofactor>
</comment>
<gene>
    <name evidence="11 13" type="primary">rimK</name>
    <name evidence="13" type="ORF">IB286_00535</name>
</gene>
<organism evidence="13 14">
    <name type="scientific">Spongiibacter pelagi</name>
    <dbReference type="NCBI Taxonomy" id="2760804"/>
    <lineage>
        <taxon>Bacteria</taxon>
        <taxon>Pseudomonadati</taxon>
        <taxon>Pseudomonadota</taxon>
        <taxon>Gammaproteobacteria</taxon>
        <taxon>Cellvibrionales</taxon>
        <taxon>Spongiibacteraceae</taxon>
        <taxon>Spongiibacter</taxon>
    </lineage>
</organism>
<comment type="similarity">
    <text evidence="11">Belongs to the RimK family.</text>
</comment>
<feature type="binding site" evidence="11">
    <location>
        <position position="260"/>
    </location>
    <ligand>
        <name>Mg(2+)</name>
        <dbReference type="ChEBI" id="CHEBI:18420"/>
        <label>1</label>
    </ligand>
</feature>
<evidence type="ECO:0000256" key="4">
    <source>
        <dbReference type="ARBA" id="ARBA00022741"/>
    </source>
</evidence>
<evidence type="ECO:0000256" key="3">
    <source>
        <dbReference type="ARBA" id="ARBA00022723"/>
    </source>
</evidence>
<dbReference type="InterPro" id="IPR041107">
    <property type="entry name" value="Rimk_N"/>
</dbReference>
<evidence type="ECO:0000256" key="5">
    <source>
        <dbReference type="ARBA" id="ARBA00022840"/>
    </source>
</evidence>
<dbReference type="PANTHER" id="PTHR21621:SF7">
    <property type="entry name" value="RIBOSOMAL PROTEIN BS6--L-GLUTAMATE LIGASE"/>
    <property type="match status" value="1"/>
</dbReference>
<feature type="binding site" evidence="11">
    <location>
        <position position="262"/>
    </location>
    <ligand>
        <name>Mn(2+)</name>
        <dbReference type="ChEBI" id="CHEBI:29035"/>
        <label>2</label>
    </ligand>
</feature>
<dbReference type="GO" id="GO:0018169">
    <property type="term" value="F:ribosomal S6-glutamic acid ligase activity"/>
    <property type="evidence" value="ECO:0007669"/>
    <property type="project" value="TreeGrafter"/>
</dbReference>
<dbReference type="NCBIfam" id="TIGR00768">
    <property type="entry name" value="rimK_fam"/>
    <property type="match status" value="1"/>
</dbReference>
<evidence type="ECO:0000256" key="6">
    <source>
        <dbReference type="ARBA" id="ARBA00022842"/>
    </source>
</evidence>
<feature type="binding site" evidence="11">
    <location>
        <position position="260"/>
    </location>
    <ligand>
        <name>Mn(2+)</name>
        <dbReference type="ChEBI" id="CHEBI:29035"/>
        <label>1</label>
    </ligand>
</feature>
<dbReference type="GO" id="GO:0009432">
    <property type="term" value="P:SOS response"/>
    <property type="evidence" value="ECO:0007669"/>
    <property type="project" value="TreeGrafter"/>
</dbReference>
<feature type="binding site" evidence="11">
    <location>
        <position position="260"/>
    </location>
    <ligand>
        <name>Mg(2+)</name>
        <dbReference type="ChEBI" id="CHEBI:18420"/>
        <label>2</label>
    </ligand>
</feature>
<proteinExistence type="inferred from homology"/>
<feature type="binding site" evidence="11">
    <location>
        <position position="248"/>
    </location>
    <ligand>
        <name>Mg(2+)</name>
        <dbReference type="ChEBI" id="CHEBI:18420"/>
        <label>1</label>
    </ligand>
</feature>
<feature type="binding site" evidence="11">
    <location>
        <position position="260"/>
    </location>
    <ligand>
        <name>Mn(2+)</name>
        <dbReference type="ChEBI" id="CHEBI:29035"/>
        <label>2</label>
    </ligand>
</feature>
<keyword evidence="4 11" id="KW-0547">Nucleotide-binding</keyword>
<evidence type="ECO:0000256" key="9">
    <source>
        <dbReference type="ARBA" id="ARBA00061239"/>
    </source>
</evidence>
<evidence type="ECO:0000256" key="8">
    <source>
        <dbReference type="ARBA" id="ARBA00023211"/>
    </source>
</evidence>
<keyword evidence="2 11" id="KW-0436">Ligase</keyword>
<dbReference type="InterPro" id="IPR013815">
    <property type="entry name" value="ATP_grasp_subdomain_1"/>
</dbReference>
<evidence type="ECO:0000313" key="14">
    <source>
        <dbReference type="Proteomes" id="UP000610558"/>
    </source>
</evidence>
<feature type="binding site" evidence="11">
    <location>
        <position position="187"/>
    </location>
    <ligand>
        <name>ATP</name>
        <dbReference type="ChEBI" id="CHEBI:30616"/>
    </ligand>
</feature>
<dbReference type="Proteomes" id="UP000610558">
    <property type="component" value="Unassembled WGS sequence"/>
</dbReference>